<dbReference type="InterPro" id="IPR003593">
    <property type="entry name" value="AAA+_ATPase"/>
</dbReference>
<protein>
    <submittedName>
        <fullName evidence="8">ABC transporter ATP-binding protein</fullName>
    </submittedName>
</protein>
<dbReference type="InterPro" id="IPR015853">
    <property type="entry name" value="ABC_transpr_FbpC"/>
</dbReference>
<dbReference type="InterPro" id="IPR017871">
    <property type="entry name" value="ABC_transporter-like_CS"/>
</dbReference>
<dbReference type="Gene3D" id="3.40.50.300">
    <property type="entry name" value="P-loop containing nucleotide triphosphate hydrolases"/>
    <property type="match status" value="1"/>
</dbReference>
<dbReference type="PROSITE" id="PS00211">
    <property type="entry name" value="ABC_TRANSPORTER_1"/>
    <property type="match status" value="1"/>
</dbReference>
<evidence type="ECO:0000256" key="2">
    <source>
        <dbReference type="ARBA" id="ARBA00022475"/>
    </source>
</evidence>
<dbReference type="GO" id="GO:0005524">
    <property type="term" value="F:ATP binding"/>
    <property type="evidence" value="ECO:0007669"/>
    <property type="project" value="UniProtKB-KW"/>
</dbReference>
<dbReference type="InterPro" id="IPR003439">
    <property type="entry name" value="ABC_transporter-like_ATP-bd"/>
</dbReference>
<dbReference type="GO" id="GO:0055052">
    <property type="term" value="C:ATP-binding cassette (ABC) transporter complex, substrate-binding subunit-containing"/>
    <property type="evidence" value="ECO:0007669"/>
    <property type="project" value="TreeGrafter"/>
</dbReference>
<evidence type="ECO:0000256" key="4">
    <source>
        <dbReference type="ARBA" id="ARBA00022840"/>
    </source>
</evidence>
<dbReference type="CDD" id="cd03259">
    <property type="entry name" value="ABC_Carb_Solutes_like"/>
    <property type="match status" value="1"/>
</dbReference>
<dbReference type="InterPro" id="IPR008995">
    <property type="entry name" value="Mo/tungstate-bd_C_term_dom"/>
</dbReference>
<proteinExistence type="predicted"/>
<organism evidence="8 9">
    <name type="scientific">Reticulibacter mediterranei</name>
    <dbReference type="NCBI Taxonomy" id="2778369"/>
    <lineage>
        <taxon>Bacteria</taxon>
        <taxon>Bacillati</taxon>
        <taxon>Chloroflexota</taxon>
        <taxon>Ktedonobacteria</taxon>
        <taxon>Ktedonobacterales</taxon>
        <taxon>Reticulibacteraceae</taxon>
        <taxon>Reticulibacter</taxon>
    </lineage>
</organism>
<reference evidence="8" key="1">
    <citation type="submission" date="2020-10" db="EMBL/GenBank/DDBJ databases">
        <title>Taxonomic study of unclassified bacteria belonging to the class Ktedonobacteria.</title>
        <authorList>
            <person name="Yabe S."/>
            <person name="Wang C.M."/>
            <person name="Zheng Y."/>
            <person name="Sakai Y."/>
            <person name="Cavaletti L."/>
            <person name="Monciardini P."/>
            <person name="Donadio S."/>
        </authorList>
    </citation>
    <scope>NUCLEOTIDE SEQUENCE</scope>
    <source>
        <strain evidence="8">ID150040</strain>
    </source>
</reference>
<dbReference type="Proteomes" id="UP000597444">
    <property type="component" value="Unassembled WGS sequence"/>
</dbReference>
<evidence type="ECO:0000313" key="9">
    <source>
        <dbReference type="Proteomes" id="UP000597444"/>
    </source>
</evidence>
<comment type="caution">
    <text evidence="8">The sequence shown here is derived from an EMBL/GenBank/DDBJ whole genome shotgun (WGS) entry which is preliminary data.</text>
</comment>
<dbReference type="InterPro" id="IPR012340">
    <property type="entry name" value="NA-bd_OB-fold"/>
</dbReference>
<accession>A0A8J3IE96</accession>
<dbReference type="SUPFAM" id="SSF50331">
    <property type="entry name" value="MOP-like"/>
    <property type="match status" value="1"/>
</dbReference>
<keyword evidence="2" id="KW-1003">Cell membrane</keyword>
<gene>
    <name evidence="8" type="ORF">KSF_020160</name>
</gene>
<dbReference type="PROSITE" id="PS50893">
    <property type="entry name" value="ABC_TRANSPORTER_2"/>
    <property type="match status" value="1"/>
</dbReference>
<keyword evidence="1" id="KW-0813">Transport</keyword>
<keyword evidence="4 8" id="KW-0067">ATP-binding</keyword>
<dbReference type="InterPro" id="IPR040582">
    <property type="entry name" value="OB_MalK-like"/>
</dbReference>
<evidence type="ECO:0000259" key="7">
    <source>
        <dbReference type="PROSITE" id="PS50893"/>
    </source>
</evidence>
<evidence type="ECO:0000256" key="5">
    <source>
        <dbReference type="ARBA" id="ARBA00022967"/>
    </source>
</evidence>
<keyword evidence="5" id="KW-1278">Translocase</keyword>
<evidence type="ECO:0000256" key="3">
    <source>
        <dbReference type="ARBA" id="ARBA00022741"/>
    </source>
</evidence>
<keyword evidence="9" id="KW-1185">Reference proteome</keyword>
<dbReference type="RefSeq" id="WP_220202831.1">
    <property type="nucleotide sequence ID" value="NZ_BNJK01000001.1"/>
</dbReference>
<dbReference type="GO" id="GO:0016887">
    <property type="term" value="F:ATP hydrolysis activity"/>
    <property type="evidence" value="ECO:0007669"/>
    <property type="project" value="InterPro"/>
</dbReference>
<dbReference type="PANTHER" id="PTHR43875">
    <property type="entry name" value="MALTODEXTRIN IMPORT ATP-BINDING PROTEIN MSMX"/>
    <property type="match status" value="1"/>
</dbReference>
<dbReference type="PANTHER" id="PTHR43875:SF15">
    <property type="entry name" value="TREHALOSE IMPORT ATP-BINDING PROTEIN SUGC"/>
    <property type="match status" value="1"/>
</dbReference>
<evidence type="ECO:0000256" key="6">
    <source>
        <dbReference type="ARBA" id="ARBA00023136"/>
    </source>
</evidence>
<evidence type="ECO:0000313" key="8">
    <source>
        <dbReference type="EMBL" id="GHO91968.1"/>
    </source>
</evidence>
<evidence type="ECO:0000256" key="1">
    <source>
        <dbReference type="ARBA" id="ARBA00022448"/>
    </source>
</evidence>
<sequence>MSEVEVKGLAKRFGRNIVVEDVSFQVKDGEFFVLLGPSGGGKTTILRMISGLEPPTRGTVWIDHQDITKQPPHIRNVGVVFQDLGLYPHMDVYNNIAYGLEVRKVSKEEIGKRITEAANKLELKPILNRSIEDLSGGERQRVALARALVKSADVYLFDEPLSNLDPPLRLQARQEMVMVHNLKKKPTVYVTHDQAEAFAIAHRMAVIVKGKILQTGTPTELFRKPVSLFVAQFIGTPRMNILDVDIVHSDPRYSLIGEGIYFTLPSRWTKTLKDRKLTRVKLGIRPDAIIPEWAFSELDHSEYFLTCGQIIRLEARVGETSVWLKIGTMSEILAVFETQKDVYLQVGQIINIGIHREQIYLFDPKTELSLWPSE</sequence>
<name>A0A8J3IE96_9CHLR</name>
<dbReference type="InterPro" id="IPR047641">
    <property type="entry name" value="ABC_transpr_MalK/UgpC-like"/>
</dbReference>
<dbReference type="FunFam" id="3.40.50.300:FF:000042">
    <property type="entry name" value="Maltose/maltodextrin ABC transporter, ATP-binding protein"/>
    <property type="match status" value="1"/>
</dbReference>
<dbReference type="EMBL" id="BNJK01000001">
    <property type="protein sequence ID" value="GHO91968.1"/>
    <property type="molecule type" value="Genomic_DNA"/>
</dbReference>
<dbReference type="GO" id="GO:0015408">
    <property type="term" value="F:ABC-type ferric iron transporter activity"/>
    <property type="evidence" value="ECO:0007669"/>
    <property type="project" value="InterPro"/>
</dbReference>
<dbReference type="AlphaFoldDB" id="A0A8J3IE96"/>
<dbReference type="Gene3D" id="2.40.50.140">
    <property type="entry name" value="Nucleic acid-binding proteins"/>
    <property type="match status" value="1"/>
</dbReference>
<keyword evidence="3" id="KW-0547">Nucleotide-binding</keyword>
<dbReference type="SMART" id="SM00382">
    <property type="entry name" value="AAA"/>
    <property type="match status" value="1"/>
</dbReference>
<feature type="domain" description="ABC transporter" evidence="7">
    <location>
        <begin position="4"/>
        <end position="234"/>
    </location>
</feature>
<dbReference type="Gene3D" id="2.40.50.100">
    <property type="match status" value="1"/>
</dbReference>
<dbReference type="SUPFAM" id="SSF52540">
    <property type="entry name" value="P-loop containing nucleoside triphosphate hydrolases"/>
    <property type="match status" value="1"/>
</dbReference>
<dbReference type="InterPro" id="IPR027417">
    <property type="entry name" value="P-loop_NTPase"/>
</dbReference>
<dbReference type="Pfam" id="PF17912">
    <property type="entry name" value="OB_MalK"/>
    <property type="match status" value="1"/>
</dbReference>
<keyword evidence="6" id="KW-0472">Membrane</keyword>
<dbReference type="Pfam" id="PF00005">
    <property type="entry name" value="ABC_tran"/>
    <property type="match status" value="1"/>
</dbReference>